<feature type="region of interest" description="Disordered" evidence="2">
    <location>
        <begin position="447"/>
        <end position="555"/>
    </location>
</feature>
<feature type="compositionally biased region" description="Basic and acidic residues" evidence="2">
    <location>
        <begin position="456"/>
        <end position="475"/>
    </location>
</feature>
<name>A0A6A5YU39_9PLEO</name>
<dbReference type="EMBL" id="ML977338">
    <property type="protein sequence ID" value="KAF2110264.1"/>
    <property type="molecule type" value="Genomic_DNA"/>
</dbReference>
<comment type="similarity">
    <text evidence="1">Belongs to the peptidase A1 family.</text>
</comment>
<protein>
    <submittedName>
        <fullName evidence="5">Aspartic peptidase domain-containing protein</fullName>
    </submittedName>
</protein>
<dbReference type="GO" id="GO:0005576">
    <property type="term" value="C:extracellular region"/>
    <property type="evidence" value="ECO:0007669"/>
    <property type="project" value="TreeGrafter"/>
</dbReference>
<dbReference type="InterPro" id="IPR021109">
    <property type="entry name" value="Peptidase_aspartic_dom_sf"/>
</dbReference>
<evidence type="ECO:0000313" key="6">
    <source>
        <dbReference type="Proteomes" id="UP000799770"/>
    </source>
</evidence>
<dbReference type="PANTHER" id="PTHR47965:SF101">
    <property type="entry name" value="HYPOTHETICAL ASPARTYL PROTEASE (EUROFUNG)-RELATED"/>
    <property type="match status" value="1"/>
</dbReference>
<dbReference type="InterPro" id="IPR033121">
    <property type="entry name" value="PEPTIDASE_A1"/>
</dbReference>
<keyword evidence="3" id="KW-0472">Membrane</keyword>
<evidence type="ECO:0000313" key="5">
    <source>
        <dbReference type="EMBL" id="KAF2110264.1"/>
    </source>
</evidence>
<dbReference type="OrthoDB" id="4074350at2759"/>
<dbReference type="PANTHER" id="PTHR47965">
    <property type="entry name" value="ASPARTYL PROTEASE-RELATED"/>
    <property type="match status" value="1"/>
</dbReference>
<keyword evidence="6" id="KW-1185">Reference proteome</keyword>
<reference evidence="5" key="1">
    <citation type="journal article" date="2020" name="Stud. Mycol.">
        <title>101 Dothideomycetes genomes: a test case for predicting lifestyles and emergence of pathogens.</title>
        <authorList>
            <person name="Haridas S."/>
            <person name="Albert R."/>
            <person name="Binder M."/>
            <person name="Bloem J."/>
            <person name="Labutti K."/>
            <person name="Salamov A."/>
            <person name="Andreopoulos B."/>
            <person name="Baker S."/>
            <person name="Barry K."/>
            <person name="Bills G."/>
            <person name="Bluhm B."/>
            <person name="Cannon C."/>
            <person name="Castanera R."/>
            <person name="Culley D."/>
            <person name="Daum C."/>
            <person name="Ezra D."/>
            <person name="Gonzalez J."/>
            <person name="Henrissat B."/>
            <person name="Kuo A."/>
            <person name="Liang C."/>
            <person name="Lipzen A."/>
            <person name="Lutzoni F."/>
            <person name="Magnuson J."/>
            <person name="Mondo S."/>
            <person name="Nolan M."/>
            <person name="Ohm R."/>
            <person name="Pangilinan J."/>
            <person name="Park H.-J."/>
            <person name="Ramirez L."/>
            <person name="Alfaro M."/>
            <person name="Sun H."/>
            <person name="Tritt A."/>
            <person name="Yoshinaga Y."/>
            <person name="Zwiers L.-H."/>
            <person name="Turgeon B."/>
            <person name="Goodwin S."/>
            <person name="Spatafora J."/>
            <person name="Crous P."/>
            <person name="Grigoriev I."/>
        </authorList>
    </citation>
    <scope>NUCLEOTIDE SEQUENCE</scope>
    <source>
        <strain evidence="5">CBS 627.86</strain>
    </source>
</reference>
<feature type="domain" description="Peptidase A1" evidence="4">
    <location>
        <begin position="29"/>
        <end position="379"/>
    </location>
</feature>
<organism evidence="5 6">
    <name type="scientific">Lophiotrema nucula</name>
    <dbReference type="NCBI Taxonomy" id="690887"/>
    <lineage>
        <taxon>Eukaryota</taxon>
        <taxon>Fungi</taxon>
        <taxon>Dikarya</taxon>
        <taxon>Ascomycota</taxon>
        <taxon>Pezizomycotina</taxon>
        <taxon>Dothideomycetes</taxon>
        <taxon>Pleosporomycetidae</taxon>
        <taxon>Pleosporales</taxon>
        <taxon>Lophiotremataceae</taxon>
        <taxon>Lophiotrema</taxon>
    </lineage>
</organism>
<dbReference type="CDD" id="cd05471">
    <property type="entry name" value="pepsin_like"/>
    <property type="match status" value="1"/>
</dbReference>
<gene>
    <name evidence="5" type="ORF">BDV96DRAFT_691080</name>
</gene>
<sequence>MSNNTRNSSASPLVVENSGRWLGNDGSWSTFYVHAGTPPQHFHVVPSTQGQTLYVPIDQDCRRLNVTNCGGTRGVEVFAQRPSDGFQKNESSTWNELGIYRVGLDTNLGFTGNGYFGYDTVGTGTAGSTDTPVLEHQAISAYATPDLWLGQLGLSQFALNMSETDQPHSFLSSLKEQGSIPSLSFGYNAGAPYRFTRIAGSLTLGGYDRSRISNGTNDTLQIPGGDDLVVGLQSITTDLGNGTTSTLLDSGVLSVIDSGVAELWLPREACDRFASAFNLTYFEPADRYALTDEAHIQLQSLAPTISITIGTSVKDGDSITIDLPYAAFDVQASYPIFATPTNYFPIRRAANDSQYSVGRVFLQETYLTVDWERHTLHISRAHFSSPMPDADIVAIPPDDVPIPTPAPKPSKKLSAGAIAGIAIGGLLLTLLICAVVWLFKFRKRPKADGESDTAYTDDKKRSPEDDAPEAIKEDATVVTEEPPMSPIAELSASQAAMNHPSTQEPERPDSQLAELSAPHGQSEMGRAQTVRASQTMEPHEVEGTSPIYELPALVR</sequence>
<proteinExistence type="inferred from homology"/>
<keyword evidence="3" id="KW-0812">Transmembrane</keyword>
<dbReference type="InterPro" id="IPR034164">
    <property type="entry name" value="Pepsin-like_dom"/>
</dbReference>
<dbReference type="PRINTS" id="PR00792">
    <property type="entry name" value="PEPSIN"/>
</dbReference>
<dbReference type="AlphaFoldDB" id="A0A6A5YU39"/>
<dbReference type="GO" id="GO:0006508">
    <property type="term" value="P:proteolysis"/>
    <property type="evidence" value="ECO:0007669"/>
    <property type="project" value="InterPro"/>
</dbReference>
<dbReference type="GO" id="GO:0009277">
    <property type="term" value="C:fungal-type cell wall"/>
    <property type="evidence" value="ECO:0007669"/>
    <property type="project" value="TreeGrafter"/>
</dbReference>
<dbReference type="PROSITE" id="PS51767">
    <property type="entry name" value="PEPTIDASE_A1"/>
    <property type="match status" value="1"/>
</dbReference>
<evidence type="ECO:0000256" key="2">
    <source>
        <dbReference type="SAM" id="MobiDB-lite"/>
    </source>
</evidence>
<dbReference type="SUPFAM" id="SSF50630">
    <property type="entry name" value="Acid proteases"/>
    <property type="match status" value="1"/>
</dbReference>
<dbReference type="GO" id="GO:0004190">
    <property type="term" value="F:aspartic-type endopeptidase activity"/>
    <property type="evidence" value="ECO:0007669"/>
    <property type="project" value="InterPro"/>
</dbReference>
<dbReference type="Gene3D" id="2.40.70.10">
    <property type="entry name" value="Acid Proteases"/>
    <property type="match status" value="2"/>
</dbReference>
<dbReference type="Pfam" id="PF00026">
    <property type="entry name" value="Asp"/>
    <property type="match status" value="1"/>
</dbReference>
<dbReference type="GO" id="GO:0031505">
    <property type="term" value="P:fungal-type cell wall organization"/>
    <property type="evidence" value="ECO:0007669"/>
    <property type="project" value="TreeGrafter"/>
</dbReference>
<feature type="compositionally biased region" description="Polar residues" evidence="2">
    <location>
        <begin position="491"/>
        <end position="503"/>
    </location>
</feature>
<accession>A0A6A5YU39</accession>
<dbReference type="InterPro" id="IPR001461">
    <property type="entry name" value="Aspartic_peptidase_A1"/>
</dbReference>
<feature type="transmembrane region" description="Helical" evidence="3">
    <location>
        <begin position="413"/>
        <end position="439"/>
    </location>
</feature>
<evidence type="ECO:0000259" key="4">
    <source>
        <dbReference type="PROSITE" id="PS51767"/>
    </source>
</evidence>
<keyword evidence="3" id="KW-1133">Transmembrane helix</keyword>
<dbReference type="Proteomes" id="UP000799770">
    <property type="component" value="Unassembled WGS sequence"/>
</dbReference>
<evidence type="ECO:0000256" key="3">
    <source>
        <dbReference type="SAM" id="Phobius"/>
    </source>
</evidence>
<evidence type="ECO:0000256" key="1">
    <source>
        <dbReference type="ARBA" id="ARBA00007447"/>
    </source>
</evidence>